<dbReference type="EMBL" id="JABFAF010000002">
    <property type="protein sequence ID" value="MBA0850036.1"/>
    <property type="molecule type" value="Genomic_DNA"/>
</dbReference>
<protein>
    <submittedName>
        <fullName evidence="1">Uncharacterized protein</fullName>
    </submittedName>
</protein>
<dbReference type="OrthoDB" id="1842620at2759"/>
<evidence type="ECO:0000313" key="1">
    <source>
        <dbReference type="EMBL" id="MBA0850036.1"/>
    </source>
</evidence>
<proteinExistence type="predicted"/>
<organism evidence="1 2">
    <name type="scientific">Gossypium schwendimanii</name>
    <name type="common">Cotton</name>
    <dbReference type="NCBI Taxonomy" id="34291"/>
    <lineage>
        <taxon>Eukaryota</taxon>
        <taxon>Viridiplantae</taxon>
        <taxon>Streptophyta</taxon>
        <taxon>Embryophyta</taxon>
        <taxon>Tracheophyta</taxon>
        <taxon>Spermatophyta</taxon>
        <taxon>Magnoliopsida</taxon>
        <taxon>eudicotyledons</taxon>
        <taxon>Gunneridae</taxon>
        <taxon>Pentapetalae</taxon>
        <taxon>rosids</taxon>
        <taxon>malvids</taxon>
        <taxon>Malvales</taxon>
        <taxon>Malvaceae</taxon>
        <taxon>Malvoideae</taxon>
        <taxon>Gossypium</taxon>
    </lineage>
</organism>
<dbReference type="PANTHER" id="PTHR34541">
    <property type="entry name" value="OS01G0729900 PROTEIN"/>
    <property type="match status" value="1"/>
</dbReference>
<comment type="caution">
    <text evidence="1">The sequence shown here is derived from an EMBL/GenBank/DDBJ whole genome shotgun (WGS) entry which is preliminary data.</text>
</comment>
<accession>A0A7J9KUK7</accession>
<dbReference type="PANTHER" id="PTHR34541:SF2">
    <property type="entry name" value="OS01G0729900 PROTEIN"/>
    <property type="match status" value="1"/>
</dbReference>
<dbReference type="AlphaFoldDB" id="A0A7J9KUK7"/>
<reference evidence="1 2" key="1">
    <citation type="journal article" date="2019" name="Genome Biol. Evol.">
        <title>Insights into the evolution of the New World diploid cottons (Gossypium, subgenus Houzingenia) based on genome sequencing.</title>
        <authorList>
            <person name="Grover C.E."/>
            <person name="Arick M.A. 2nd"/>
            <person name="Thrash A."/>
            <person name="Conover J.L."/>
            <person name="Sanders W.S."/>
            <person name="Peterson D.G."/>
            <person name="Frelichowski J.E."/>
            <person name="Scheffler J.A."/>
            <person name="Scheffler B.E."/>
            <person name="Wendel J.F."/>
        </authorList>
    </citation>
    <scope>NUCLEOTIDE SEQUENCE [LARGE SCALE GENOMIC DNA]</scope>
    <source>
        <strain evidence="1">1</strain>
        <tissue evidence="1">Leaf</tissue>
    </source>
</reference>
<gene>
    <name evidence="1" type="ORF">Goshw_024428</name>
</gene>
<name>A0A7J9KUK7_GOSSC</name>
<keyword evidence="2" id="KW-1185">Reference proteome</keyword>
<evidence type="ECO:0000313" key="2">
    <source>
        <dbReference type="Proteomes" id="UP000593576"/>
    </source>
</evidence>
<dbReference type="Proteomes" id="UP000593576">
    <property type="component" value="Unassembled WGS sequence"/>
</dbReference>
<sequence length="480" mass="52698">MSVERSFEAWEEVQRHGQDLADRLAQGFTGLIQSHITPPSFPWPNPPKSKLFDLEFPSQSFVSKDFGLPIDKSTMFDIGDIGNRIGQVGADFSAGLNGLVQQFFRSLPIPFRTEESAVLPVRGDMILKVQKAEVGGNDMEGLVGFSDRSKDFGFLENESGSEGLVDEELSGFNLKSAGLLGRPQGTINITSTYESRTRDLESSLVARGDLWRVEASNGSSTSGSDNSLFLLQLGPVLFVRDTTLLLPVHLSKQHLLWYGYDRKNGMHSLCPAIWSKHRRWLLMSMLCLNPLACSFVDLQFPNGQFTYVSGEGLTTSAFLPIGGGLLQAQGQYPGEMRYSFSCKNKWGTRITPLVQWPDKSFTLGLSQELAWKQSGLMMRPSVQFSLFPTFGGSNPGLRTEVIHTVKEDLNLICGCAVVAHPSAFASISVSYPIATSSSKFGRSKWNGNVGKSGIVVRVDTPLSSVGRPSFSVQINNVIEF</sequence>